<dbReference type="RefSeq" id="WP_253755922.1">
    <property type="nucleotide sequence ID" value="NZ_JAMZDZ010000001.1"/>
</dbReference>
<dbReference type="Gene3D" id="2.30.40.10">
    <property type="entry name" value="Urease, subunit C, domain 1"/>
    <property type="match status" value="1"/>
</dbReference>
<name>A0ABV8LZG9_9ACTN</name>
<organism evidence="3 4">
    <name type="scientific">Hamadaea flava</name>
    <dbReference type="NCBI Taxonomy" id="1742688"/>
    <lineage>
        <taxon>Bacteria</taxon>
        <taxon>Bacillati</taxon>
        <taxon>Actinomycetota</taxon>
        <taxon>Actinomycetes</taxon>
        <taxon>Micromonosporales</taxon>
        <taxon>Micromonosporaceae</taxon>
        <taxon>Hamadaea</taxon>
    </lineage>
</organism>
<feature type="domain" description="Amidohydrolase-related" evidence="2">
    <location>
        <begin position="51"/>
        <end position="371"/>
    </location>
</feature>
<dbReference type="PANTHER" id="PTHR43794">
    <property type="entry name" value="AMINOHYDROLASE SSNA-RELATED"/>
    <property type="match status" value="1"/>
</dbReference>
<dbReference type="SUPFAM" id="SSF51338">
    <property type="entry name" value="Composite domain of metallo-dependent hydrolases"/>
    <property type="match status" value="1"/>
</dbReference>
<dbReference type="PANTHER" id="PTHR43794:SF11">
    <property type="entry name" value="AMIDOHYDROLASE-RELATED DOMAIN-CONTAINING PROTEIN"/>
    <property type="match status" value="1"/>
</dbReference>
<proteinExistence type="predicted"/>
<dbReference type="EMBL" id="JBHSAY010000030">
    <property type="protein sequence ID" value="MFC4136477.1"/>
    <property type="molecule type" value="Genomic_DNA"/>
</dbReference>
<reference evidence="4" key="1">
    <citation type="journal article" date="2019" name="Int. J. Syst. Evol. Microbiol.">
        <title>The Global Catalogue of Microorganisms (GCM) 10K type strain sequencing project: providing services to taxonomists for standard genome sequencing and annotation.</title>
        <authorList>
            <consortium name="The Broad Institute Genomics Platform"/>
            <consortium name="The Broad Institute Genome Sequencing Center for Infectious Disease"/>
            <person name="Wu L."/>
            <person name="Ma J."/>
        </authorList>
    </citation>
    <scope>NUCLEOTIDE SEQUENCE [LARGE SCALE GENOMIC DNA]</scope>
    <source>
        <strain evidence="4">CGMCC 4.7289</strain>
    </source>
</reference>
<accession>A0ABV8LZG9</accession>
<evidence type="ECO:0000259" key="2">
    <source>
        <dbReference type="Pfam" id="PF01979"/>
    </source>
</evidence>
<evidence type="ECO:0000313" key="3">
    <source>
        <dbReference type="EMBL" id="MFC4136477.1"/>
    </source>
</evidence>
<dbReference type="Pfam" id="PF01979">
    <property type="entry name" value="Amidohydro_1"/>
    <property type="match status" value="1"/>
</dbReference>
<dbReference type="Proteomes" id="UP001595816">
    <property type="component" value="Unassembled WGS sequence"/>
</dbReference>
<gene>
    <name evidence="3" type="ORF">ACFOZ4_38210</name>
</gene>
<dbReference type="InterPro" id="IPR011059">
    <property type="entry name" value="Metal-dep_hydrolase_composite"/>
</dbReference>
<dbReference type="SUPFAM" id="SSF51556">
    <property type="entry name" value="Metallo-dependent hydrolases"/>
    <property type="match status" value="1"/>
</dbReference>
<evidence type="ECO:0000313" key="4">
    <source>
        <dbReference type="Proteomes" id="UP001595816"/>
    </source>
</evidence>
<comment type="caution">
    <text evidence="3">The sequence shown here is derived from an EMBL/GenBank/DDBJ whole genome shotgun (WGS) entry which is preliminary data.</text>
</comment>
<protein>
    <submittedName>
        <fullName evidence="3">Amidohydrolase family protein</fullName>
    </submittedName>
</protein>
<keyword evidence="4" id="KW-1185">Reference proteome</keyword>
<sequence>MLLLKNAHVVPGDGAPELLATDVLVRDGEIAAVAPNLAAPGAEVIDATGQVLIPGFVDTHRHVWQAPLRGIGPDLTLPGYFEVVLGRALSAYRPEDTHLAVRLGAAEALDAGITTVLDWNNTSHAEAVADAYQSLGMRAVIASDQPRADLTGTLSAALAILGPEYGPADEAEALLRRARDLGILVTMHIGGGRTPSAVSRMDEAGLLGPGVHLVHLNSVTADEAKLLADTGAGVTVTPLVEELMGHGVSAYGRLADAGCRPALGVDVVVNSVPDLFEVMRATLRAERTRAVPSASAPMLPAARMLEAATVDGARALGLSDRIGTIAVGKRADLVLLEGLTHLAGSADCAGAAVTSLRPSDVDTVIVDGRVVKRSGRLVDVDLAALRASAADLGRRALGAPAAR</sequence>
<evidence type="ECO:0000256" key="1">
    <source>
        <dbReference type="ARBA" id="ARBA00022801"/>
    </source>
</evidence>
<dbReference type="InterPro" id="IPR032466">
    <property type="entry name" value="Metal_Hydrolase"/>
</dbReference>
<dbReference type="InterPro" id="IPR050287">
    <property type="entry name" value="MTA/SAH_deaminase"/>
</dbReference>
<dbReference type="Gene3D" id="3.20.20.140">
    <property type="entry name" value="Metal-dependent hydrolases"/>
    <property type="match status" value="1"/>
</dbReference>
<dbReference type="InterPro" id="IPR006680">
    <property type="entry name" value="Amidohydro-rel"/>
</dbReference>
<keyword evidence="1" id="KW-0378">Hydrolase</keyword>